<protein>
    <recommendedName>
        <fullName evidence="4">Winged helix-turn-helix transcriptional regulator</fullName>
    </recommendedName>
</protein>
<dbReference type="InterPro" id="IPR036388">
    <property type="entry name" value="WH-like_DNA-bd_sf"/>
</dbReference>
<keyword evidence="1" id="KW-1133">Transmembrane helix</keyword>
<dbReference type="CDD" id="cd00090">
    <property type="entry name" value="HTH_ARSR"/>
    <property type="match status" value="1"/>
</dbReference>
<dbReference type="Gene3D" id="1.10.10.10">
    <property type="entry name" value="Winged helix-like DNA-binding domain superfamily/Winged helix DNA-binding domain"/>
    <property type="match status" value="2"/>
</dbReference>
<keyword evidence="1" id="KW-0812">Transmembrane</keyword>
<dbReference type="RefSeq" id="WP_338095640.1">
    <property type="nucleotide sequence ID" value="NZ_JAWDKB010000002.1"/>
</dbReference>
<dbReference type="InterPro" id="IPR011991">
    <property type="entry name" value="ArsR-like_HTH"/>
</dbReference>
<name>A0AAE4SB53_9EURY</name>
<evidence type="ECO:0008006" key="4">
    <source>
        <dbReference type="Google" id="ProtNLM"/>
    </source>
</evidence>
<reference evidence="2 3" key="1">
    <citation type="submission" date="2023-06" db="EMBL/GenBank/DDBJ databases">
        <title>Genome sequence of Methancorpusculaceae sp. Cs1.</title>
        <authorList>
            <person name="Protasov E."/>
            <person name="Platt K."/>
            <person name="Poehlein A."/>
            <person name="Daniel R."/>
            <person name="Brune A."/>
        </authorList>
    </citation>
    <scope>NUCLEOTIDE SEQUENCE [LARGE SCALE GENOMIC DNA]</scope>
    <source>
        <strain evidence="2 3">Cs1</strain>
    </source>
</reference>
<dbReference type="EMBL" id="JAWDKB010000002">
    <property type="protein sequence ID" value="MDV0443106.1"/>
    <property type="molecule type" value="Genomic_DNA"/>
</dbReference>
<feature type="transmembrane region" description="Helical" evidence="1">
    <location>
        <begin position="162"/>
        <end position="183"/>
    </location>
</feature>
<dbReference type="PANTHER" id="PTHR36216">
    <property type="entry name" value="TRANSCRIPTIONAL REGULATOR, TRMB"/>
    <property type="match status" value="1"/>
</dbReference>
<dbReference type="Pfam" id="PF13412">
    <property type="entry name" value="HTH_24"/>
    <property type="match status" value="1"/>
</dbReference>
<dbReference type="AlphaFoldDB" id="A0AAE4SB53"/>
<keyword evidence="1" id="KW-0472">Membrane</keyword>
<proteinExistence type="predicted"/>
<evidence type="ECO:0000313" key="2">
    <source>
        <dbReference type="EMBL" id="MDV0443106.1"/>
    </source>
</evidence>
<dbReference type="PANTHER" id="PTHR36216:SF1">
    <property type="entry name" value="HTH ARSR-TYPE DOMAIN-CONTAINING PROTEIN"/>
    <property type="match status" value="1"/>
</dbReference>
<keyword evidence="3" id="KW-1185">Reference proteome</keyword>
<dbReference type="InterPro" id="IPR036390">
    <property type="entry name" value="WH_DNA-bd_sf"/>
</dbReference>
<gene>
    <name evidence="2" type="ORF">McpCs1_04740</name>
</gene>
<feature type="transmembrane region" description="Helical" evidence="1">
    <location>
        <begin position="16"/>
        <end position="36"/>
    </location>
</feature>
<sequence length="347" mass="39335">MGTGGVKTDSKTRLRISLLLNLLLLAAICCLLLISITGENSGSYSDDEYRAYQNSVYYGLDATYPEYLAQKYPEKYTNTKLGIFYLADVRPITSDTLKISEMKTVIKITDEDFRSHPALGKIFIANAPFTTVQLSQEEYNNLAIYFQEGVIIEWNGTLYQSFVVSGIMLGAAAVLGTGLFLFACTRRKISDDPASRVMQIAEYIKTHPGCSMSDIITNTGFSRGSVSYNLHRLRAAGRIQKITRHGVVRYYSSHAETNTLDEYLSDILRKEKPSQIFEAVRNHPGITQKEIAKATKLSVSTVQWHLTRMVLDAVIEQTREKKMNHYMIRPEYLDVHKEMQNRTTKHK</sequence>
<comment type="caution">
    <text evidence="2">The sequence shown here is derived from an EMBL/GenBank/DDBJ whole genome shotgun (WGS) entry which is preliminary data.</text>
</comment>
<organism evidence="2 3">
    <name type="scientific">Methanorbis rubei</name>
    <dbReference type="NCBI Taxonomy" id="3028300"/>
    <lineage>
        <taxon>Archaea</taxon>
        <taxon>Methanobacteriati</taxon>
        <taxon>Methanobacteriota</taxon>
        <taxon>Stenosarchaea group</taxon>
        <taxon>Methanomicrobia</taxon>
        <taxon>Methanomicrobiales</taxon>
        <taxon>Methanocorpusculaceae</taxon>
        <taxon>Methanorbis</taxon>
    </lineage>
</organism>
<dbReference type="Proteomes" id="UP001283212">
    <property type="component" value="Unassembled WGS sequence"/>
</dbReference>
<evidence type="ECO:0000256" key="1">
    <source>
        <dbReference type="SAM" id="Phobius"/>
    </source>
</evidence>
<accession>A0AAE4SB53</accession>
<evidence type="ECO:0000313" key="3">
    <source>
        <dbReference type="Proteomes" id="UP001283212"/>
    </source>
</evidence>
<dbReference type="SUPFAM" id="SSF46785">
    <property type="entry name" value="Winged helix' DNA-binding domain"/>
    <property type="match status" value="2"/>
</dbReference>